<dbReference type="InterPro" id="IPR002549">
    <property type="entry name" value="AI-2E-like"/>
</dbReference>
<proteinExistence type="inferred from homology"/>
<comment type="caution">
    <text evidence="7">The sequence shown here is derived from an EMBL/GenBank/DDBJ whole genome shotgun (WGS) entry which is preliminary data.</text>
</comment>
<dbReference type="Pfam" id="PF01594">
    <property type="entry name" value="AI-2E_transport"/>
    <property type="match status" value="1"/>
</dbReference>
<evidence type="ECO:0000313" key="7">
    <source>
        <dbReference type="EMBL" id="MCI4681841.1"/>
    </source>
</evidence>
<feature type="transmembrane region" description="Helical" evidence="6">
    <location>
        <begin position="164"/>
        <end position="185"/>
    </location>
</feature>
<dbReference type="EMBL" id="JAIVFP010000001">
    <property type="protein sequence ID" value="MCI4681841.1"/>
    <property type="molecule type" value="Genomic_DNA"/>
</dbReference>
<keyword evidence="4 6" id="KW-1133">Transmembrane helix</keyword>
<accession>A0ABS9Z454</accession>
<protein>
    <submittedName>
        <fullName evidence="7">AI-2E family transporter</fullName>
    </submittedName>
</protein>
<comment type="similarity">
    <text evidence="2">Belongs to the autoinducer-2 exporter (AI-2E) (TC 2.A.86) family.</text>
</comment>
<keyword evidence="3 6" id="KW-0812">Transmembrane</keyword>
<feature type="transmembrane region" description="Helical" evidence="6">
    <location>
        <begin position="314"/>
        <end position="340"/>
    </location>
</feature>
<evidence type="ECO:0000256" key="1">
    <source>
        <dbReference type="ARBA" id="ARBA00004141"/>
    </source>
</evidence>
<evidence type="ECO:0000256" key="3">
    <source>
        <dbReference type="ARBA" id="ARBA00022692"/>
    </source>
</evidence>
<sequence>MDHRAHSPRAMQDRTKNHDALIRRLANYSVIGLFALALLTTLQIASDIVVPIFSALVIGAILTRITDRLIAWGLKPAVAAFCVGAAATALGVLIINALIDPFSAFVAQAPKMTSAVPEMAEPILHPLANLRHALFQTAAPESQALSIGNETDWIAAFLSRLTPALGGLLVFFASLAFFVAGHPALRRQLILAMPAHASRLKALRAFDAVENALALYFGATALIYAAVGVATAFVAFAFGLSNPILWAVMTFVAAYIPYFGVALVTLSLAATNLLTHPHSAFVLAPALIYLAIHEGADLFAIPTLFGRRYEINPFLVFLSIVFWSWMWGPVGALLAVPLLVTLQSLISVLSDGDGRLP</sequence>
<name>A0ABS9Z454_9HYPH</name>
<gene>
    <name evidence="7" type="ORF">K2U94_03525</name>
</gene>
<feature type="transmembrane region" description="Helical" evidence="6">
    <location>
        <begin position="21"/>
        <end position="42"/>
    </location>
</feature>
<organism evidence="7 8">
    <name type="scientific">Candidatus Rhodoblastus alkanivorans</name>
    <dbReference type="NCBI Taxonomy" id="2954117"/>
    <lineage>
        <taxon>Bacteria</taxon>
        <taxon>Pseudomonadati</taxon>
        <taxon>Pseudomonadota</taxon>
        <taxon>Alphaproteobacteria</taxon>
        <taxon>Hyphomicrobiales</taxon>
        <taxon>Rhodoblastaceae</taxon>
        <taxon>Rhodoblastus</taxon>
    </lineage>
</organism>
<feature type="transmembrane region" description="Helical" evidence="6">
    <location>
        <begin position="77"/>
        <end position="99"/>
    </location>
</feature>
<dbReference type="Proteomes" id="UP001139104">
    <property type="component" value="Unassembled WGS sequence"/>
</dbReference>
<keyword evidence="8" id="KW-1185">Reference proteome</keyword>
<dbReference type="PANTHER" id="PTHR21716:SF16">
    <property type="entry name" value="BLL1467 PROTEIN"/>
    <property type="match status" value="1"/>
</dbReference>
<reference evidence="7" key="1">
    <citation type="journal article" date="2022" name="ISME J.">
        <title>Identification of active gaseous-alkane degraders at natural gas seeps.</title>
        <authorList>
            <person name="Farhan Ul Haque M."/>
            <person name="Hernandez M."/>
            <person name="Crombie A.T."/>
            <person name="Murrell J.C."/>
        </authorList>
    </citation>
    <scope>NUCLEOTIDE SEQUENCE</scope>
    <source>
        <strain evidence="7">PC2</strain>
    </source>
</reference>
<dbReference type="PANTHER" id="PTHR21716">
    <property type="entry name" value="TRANSMEMBRANE PROTEIN"/>
    <property type="match status" value="1"/>
</dbReference>
<feature type="transmembrane region" description="Helical" evidence="6">
    <location>
        <begin position="213"/>
        <end position="238"/>
    </location>
</feature>
<keyword evidence="5 6" id="KW-0472">Membrane</keyword>
<dbReference type="RefSeq" id="WP_243065884.1">
    <property type="nucleotide sequence ID" value="NZ_JAIVFK010000003.1"/>
</dbReference>
<comment type="subcellular location">
    <subcellularLocation>
        <location evidence="1">Membrane</location>
        <topology evidence="1">Multi-pass membrane protein</topology>
    </subcellularLocation>
</comment>
<evidence type="ECO:0000256" key="4">
    <source>
        <dbReference type="ARBA" id="ARBA00022989"/>
    </source>
</evidence>
<evidence type="ECO:0000256" key="6">
    <source>
        <dbReference type="SAM" id="Phobius"/>
    </source>
</evidence>
<evidence type="ECO:0000313" key="8">
    <source>
        <dbReference type="Proteomes" id="UP001139104"/>
    </source>
</evidence>
<evidence type="ECO:0000256" key="5">
    <source>
        <dbReference type="ARBA" id="ARBA00023136"/>
    </source>
</evidence>
<evidence type="ECO:0000256" key="2">
    <source>
        <dbReference type="ARBA" id="ARBA00009773"/>
    </source>
</evidence>
<feature type="transmembrane region" description="Helical" evidence="6">
    <location>
        <begin position="48"/>
        <end position="65"/>
    </location>
</feature>
<feature type="transmembrane region" description="Helical" evidence="6">
    <location>
        <begin position="244"/>
        <end position="268"/>
    </location>
</feature>
<feature type="transmembrane region" description="Helical" evidence="6">
    <location>
        <begin position="280"/>
        <end position="302"/>
    </location>
</feature>